<evidence type="ECO:0000313" key="2">
    <source>
        <dbReference type="EMBL" id="QHZ53852.1"/>
    </source>
</evidence>
<protein>
    <submittedName>
        <fullName evidence="2">Uncharacterized protein</fullName>
    </submittedName>
</protein>
<feature type="transmembrane region" description="Helical" evidence="1">
    <location>
        <begin position="159"/>
        <end position="180"/>
    </location>
</feature>
<feature type="transmembrane region" description="Helical" evidence="1">
    <location>
        <begin position="91"/>
        <end position="114"/>
    </location>
</feature>
<gene>
    <name evidence="2" type="ORF">ERICV_04864</name>
</gene>
<dbReference type="Proteomes" id="UP000464330">
    <property type="component" value="Chromosome"/>
</dbReference>
<keyword evidence="1" id="KW-0472">Membrane</keyword>
<name>A0A6C0QYQ7_9BACL</name>
<proteinExistence type="predicted"/>
<reference evidence="2 3" key="1">
    <citation type="journal article" date="2020" name="Int. J. Med. Microbiol.">
        <title>Discovery of Paenibacillus larvae ERIC V: Phenotypic and genomic comparison to genotypes ERIC I-IV reveal different inventories of virulence factors which correlate with epidemiological prevalences of American Foulbrood.</title>
        <authorList>
            <person name="Beims H."/>
            <person name="Bunk B."/>
            <person name="Erler S."/>
            <person name="Mohr K.I."/>
            <person name="Sproer C."/>
            <person name="Pradella S."/>
            <person name="Gunther G."/>
            <person name="Rohde M."/>
            <person name="von der Ohe W."/>
            <person name="Steinert M."/>
        </authorList>
    </citation>
    <scope>NUCLEOTIDE SEQUENCE [LARGE SCALE GENOMIC DNA]</scope>
    <source>
        <strain evidence="2">Eric_V</strain>
    </source>
</reference>
<dbReference type="EMBL" id="CP019717">
    <property type="protein sequence ID" value="QHZ53852.1"/>
    <property type="molecule type" value="Genomic_DNA"/>
</dbReference>
<keyword evidence="1" id="KW-1133">Transmembrane helix</keyword>
<evidence type="ECO:0000313" key="3">
    <source>
        <dbReference type="Proteomes" id="UP000464330"/>
    </source>
</evidence>
<feature type="transmembrane region" description="Helical" evidence="1">
    <location>
        <begin position="49"/>
        <end position="79"/>
    </location>
</feature>
<organism evidence="2 3">
    <name type="scientific">Paenibacillus larvae subsp. larvae</name>
    <dbReference type="NCBI Taxonomy" id="147375"/>
    <lineage>
        <taxon>Bacteria</taxon>
        <taxon>Bacillati</taxon>
        <taxon>Bacillota</taxon>
        <taxon>Bacilli</taxon>
        <taxon>Bacillales</taxon>
        <taxon>Paenibacillaceae</taxon>
        <taxon>Paenibacillus</taxon>
    </lineage>
</organism>
<accession>A0A6C0QYQ7</accession>
<evidence type="ECO:0000256" key="1">
    <source>
        <dbReference type="SAM" id="Phobius"/>
    </source>
</evidence>
<keyword evidence="1" id="KW-0812">Transmembrane</keyword>
<feature type="transmembrane region" description="Helical" evidence="1">
    <location>
        <begin position="126"/>
        <end position="147"/>
    </location>
</feature>
<sequence length="181" mass="21301">MKNTKGILLVIALTLVLLISSYVQFNYIQQLAESSGLPAKFKDYTDHFHFIIFIISFLFQIIILFFLIGYEVFLLYFTVYFFYKRMHYLKVYIQPVLLSNLITLILNLGINLLISPYIYDIQALKQYTLLSPVNYLIKPFMLCYFLSKKNIFPNTVLDWIKVGVVYVLFTCIPSILLLLIF</sequence>
<dbReference type="AlphaFoldDB" id="A0A6C0QYQ7"/>